<dbReference type="Pfam" id="PF21814">
    <property type="entry name" value="DUF6883"/>
    <property type="match status" value="1"/>
</dbReference>
<feature type="domain" description="DUF6883" evidence="1">
    <location>
        <begin position="3"/>
        <end position="109"/>
    </location>
</feature>
<dbReference type="EMBL" id="WVIE01000029">
    <property type="protein sequence ID" value="NDJ19410.1"/>
    <property type="molecule type" value="Genomic_DNA"/>
</dbReference>
<evidence type="ECO:0000313" key="3">
    <source>
        <dbReference type="Proteomes" id="UP000646053"/>
    </source>
</evidence>
<evidence type="ECO:0000313" key="2">
    <source>
        <dbReference type="EMBL" id="NDJ19410.1"/>
    </source>
</evidence>
<dbReference type="InterPro" id="IPR049250">
    <property type="entry name" value="DUF6883"/>
</dbReference>
<dbReference type="RefSeq" id="WP_162424934.1">
    <property type="nucleotide sequence ID" value="NZ_WVIE01000029.1"/>
</dbReference>
<organism evidence="2 3">
    <name type="scientific">Myxacorys almedinensis A</name>
    <dbReference type="NCBI Taxonomy" id="2690445"/>
    <lineage>
        <taxon>Bacteria</taxon>
        <taxon>Bacillati</taxon>
        <taxon>Cyanobacteriota</taxon>
        <taxon>Cyanophyceae</taxon>
        <taxon>Leptolyngbyales</taxon>
        <taxon>Leptolyngbyaceae</taxon>
        <taxon>Myxacorys</taxon>
        <taxon>Myxacorys almedinensis</taxon>
    </lineage>
</organism>
<name>A0A8J7ZCG3_9CYAN</name>
<reference evidence="2" key="1">
    <citation type="submission" date="2019-12" db="EMBL/GenBank/DDBJ databases">
        <title>High-Quality draft genome sequences of three cyanobacteria isolated from the limestone walls of the Old Cathedral of Coimbra.</title>
        <authorList>
            <person name="Tiago I."/>
            <person name="Soares F."/>
            <person name="Portugal A."/>
        </authorList>
    </citation>
    <scope>NUCLEOTIDE SEQUENCE</scope>
    <source>
        <strain evidence="2">A</strain>
    </source>
</reference>
<evidence type="ECO:0000259" key="1">
    <source>
        <dbReference type="Pfam" id="PF21814"/>
    </source>
</evidence>
<proteinExistence type="predicted"/>
<accession>A0A8J7ZCG3</accession>
<protein>
    <recommendedName>
        <fullName evidence="1">DUF6883 domain-containing protein</fullName>
    </recommendedName>
</protein>
<dbReference type="AlphaFoldDB" id="A0A8J7ZCG3"/>
<comment type="caution">
    <text evidence="2">The sequence shown here is derived from an EMBL/GenBank/DDBJ whole genome shotgun (WGS) entry which is preliminary data.</text>
</comment>
<dbReference type="Proteomes" id="UP000646053">
    <property type="component" value="Unassembled WGS sequence"/>
</dbReference>
<keyword evidence="3" id="KW-1185">Reference proteome</keyword>
<sequence>MLIPNAENAVVDVRKLRDYCLNSEHDDGKHKARLFLSILGMTAGNAEELRQILLEIVTIHEARLGRQDEFGQRYTLDFTIAWQNRSATLRSGWIIEHGSKIPRLTTCYLL</sequence>
<gene>
    <name evidence="2" type="ORF">GS601_19310</name>
</gene>